<evidence type="ECO:0000313" key="2">
    <source>
        <dbReference type="EMBL" id="STQ13661.1"/>
    </source>
</evidence>
<keyword evidence="2" id="KW-0378">Hydrolase</keyword>
<dbReference type="EMBL" id="UGJB01000004">
    <property type="protein sequence ID" value="STQ13661.1"/>
    <property type="molecule type" value="Genomic_DNA"/>
</dbReference>
<dbReference type="EC" id="3.6.3.-" evidence="2"/>
<gene>
    <name evidence="2" type="primary">copA_7</name>
    <name evidence="2" type="ORF">NCTC10005_06491</name>
</gene>
<dbReference type="PROSITE" id="PS50846">
    <property type="entry name" value="HMA_2"/>
    <property type="match status" value="1"/>
</dbReference>
<dbReference type="InterPro" id="IPR036163">
    <property type="entry name" value="HMA_dom_sf"/>
</dbReference>
<protein>
    <submittedName>
        <fullName evidence="2">Copper-exporting P-type ATPase A</fullName>
        <ecNumber evidence="2">3.6.3.-</ecNumber>
    </submittedName>
</protein>
<sequence>MSHTIDLTLDGLSCGHCVKRVKESLEQRPDVESADVTIDHAAVTGSASAQALIDTIKQAGYGRS</sequence>
<evidence type="ECO:0000313" key="3">
    <source>
        <dbReference type="Proteomes" id="UP000255106"/>
    </source>
</evidence>
<dbReference type="CDD" id="cd00371">
    <property type="entry name" value="HMA"/>
    <property type="match status" value="1"/>
</dbReference>
<reference evidence="2 3" key="1">
    <citation type="submission" date="2018-06" db="EMBL/GenBank/DDBJ databases">
        <authorList>
            <consortium name="Pathogen Informatics"/>
            <person name="Doyle S."/>
        </authorList>
    </citation>
    <scope>NUCLEOTIDE SEQUENCE [LARGE SCALE GENOMIC DNA]</scope>
    <source>
        <strain evidence="2 3">NCTC10005</strain>
    </source>
</reference>
<accession>A0A377M7P2</accession>
<dbReference type="FunFam" id="3.30.70.100:FF:000032">
    <property type="entry name" value="Copper-exporting P-type ATPase"/>
    <property type="match status" value="1"/>
</dbReference>
<proteinExistence type="predicted"/>
<dbReference type="AlphaFoldDB" id="A0A377M7P2"/>
<evidence type="ECO:0000259" key="1">
    <source>
        <dbReference type="PROSITE" id="PS50846"/>
    </source>
</evidence>
<dbReference type="GO" id="GO:0016787">
    <property type="term" value="F:hydrolase activity"/>
    <property type="evidence" value="ECO:0007669"/>
    <property type="project" value="UniProtKB-KW"/>
</dbReference>
<dbReference type="Proteomes" id="UP000255106">
    <property type="component" value="Unassembled WGS sequence"/>
</dbReference>
<feature type="domain" description="HMA" evidence="1">
    <location>
        <begin position="3"/>
        <end position="64"/>
    </location>
</feature>
<dbReference type="SUPFAM" id="SSF55008">
    <property type="entry name" value="HMA, heavy metal-associated domain"/>
    <property type="match status" value="1"/>
</dbReference>
<name>A0A377M7P2_ENTCL</name>
<dbReference type="GO" id="GO:0046872">
    <property type="term" value="F:metal ion binding"/>
    <property type="evidence" value="ECO:0007669"/>
    <property type="project" value="InterPro"/>
</dbReference>
<organism evidence="2 3">
    <name type="scientific">Enterobacter cloacae</name>
    <dbReference type="NCBI Taxonomy" id="550"/>
    <lineage>
        <taxon>Bacteria</taxon>
        <taxon>Pseudomonadati</taxon>
        <taxon>Pseudomonadota</taxon>
        <taxon>Gammaproteobacteria</taxon>
        <taxon>Enterobacterales</taxon>
        <taxon>Enterobacteriaceae</taxon>
        <taxon>Enterobacter</taxon>
        <taxon>Enterobacter cloacae complex</taxon>
    </lineage>
</organism>
<dbReference type="InterPro" id="IPR006121">
    <property type="entry name" value="HMA_dom"/>
</dbReference>
<dbReference type="Pfam" id="PF00403">
    <property type="entry name" value="HMA"/>
    <property type="match status" value="1"/>
</dbReference>
<dbReference type="Gene3D" id="3.30.70.100">
    <property type="match status" value="1"/>
</dbReference>